<dbReference type="GO" id="GO:0031405">
    <property type="term" value="F:lipoic acid binding"/>
    <property type="evidence" value="ECO:0007669"/>
    <property type="project" value="TreeGrafter"/>
</dbReference>
<keyword evidence="17" id="KW-1185">Reference proteome</keyword>
<dbReference type="GO" id="GO:0004742">
    <property type="term" value="F:dihydrolipoyllysine-residue acetyltransferase activity"/>
    <property type="evidence" value="ECO:0007669"/>
    <property type="project" value="UniProtKB-EC"/>
</dbReference>
<name>A0A1Y5U081_9RHOB</name>
<dbReference type="Pfam" id="PF00198">
    <property type="entry name" value="2-oxoacid_dh"/>
    <property type="match status" value="1"/>
</dbReference>
<dbReference type="FunFam" id="3.30.559.10:FF:000004">
    <property type="entry name" value="Acetyltransferase component of pyruvate dehydrogenase complex"/>
    <property type="match status" value="1"/>
</dbReference>
<dbReference type="GO" id="GO:0005737">
    <property type="term" value="C:cytoplasm"/>
    <property type="evidence" value="ECO:0007669"/>
    <property type="project" value="TreeGrafter"/>
</dbReference>
<evidence type="ECO:0000313" key="17">
    <source>
        <dbReference type="Proteomes" id="UP000193900"/>
    </source>
</evidence>
<evidence type="ECO:0000256" key="12">
    <source>
        <dbReference type="ARBA" id="ARBA00048370"/>
    </source>
</evidence>
<evidence type="ECO:0000259" key="14">
    <source>
        <dbReference type="Pfam" id="PF00198"/>
    </source>
</evidence>
<comment type="cofactor">
    <cofactor evidence="1">
        <name>(R)-lipoate</name>
        <dbReference type="ChEBI" id="CHEBI:83088"/>
    </cofactor>
</comment>
<dbReference type="InterPro" id="IPR023213">
    <property type="entry name" value="CAT-like_dom_sf"/>
</dbReference>
<evidence type="ECO:0000259" key="15">
    <source>
        <dbReference type="Pfam" id="PF02817"/>
    </source>
</evidence>
<sequence length="303" mass="32120">MPDVIASPSVRKRAAEQGIDIEKLARDLGRETITNDDLGGGASTGTGARTGGSAAAAPAGDTSYWDVDHAAFGPVTTEPMSRFAQVAARNLAAANTLIPQVTHHDQADMRSVEAFRASLKAEAQARGIKLTALAFHVKALARTLRDFPRFNASLSADGTTLILKDYVHIGVAVDTPHGLMVPVIRDADRKGLWAIAAEIADLAARAQARKIKPDEMGGASMSISSLGGIGGSAFTPIVNPPELAILGITRTDIVPRWNGETFEPVPMTPLDLSYDHRALNGADAAKFTKKLTQLIQKPERIMV</sequence>
<dbReference type="Gene3D" id="3.30.559.10">
    <property type="entry name" value="Chloramphenicol acetyltransferase-like domain"/>
    <property type="match status" value="1"/>
</dbReference>
<dbReference type="RefSeq" id="WP_085881221.1">
    <property type="nucleotide sequence ID" value="NZ_FWFZ01000068.1"/>
</dbReference>
<dbReference type="PANTHER" id="PTHR43178">
    <property type="entry name" value="DIHYDROLIPOAMIDE ACETYLTRANSFERASE COMPONENT OF PYRUVATE DEHYDROGENASE COMPLEX"/>
    <property type="match status" value="1"/>
</dbReference>
<dbReference type="InterPro" id="IPR001078">
    <property type="entry name" value="2-oxoacid_DH_actylTfrase"/>
</dbReference>
<comment type="similarity">
    <text evidence="2">Belongs to the 2-oxoacid dehydrogenase family.</text>
</comment>
<evidence type="ECO:0000256" key="7">
    <source>
        <dbReference type="ARBA" id="ARBA00022823"/>
    </source>
</evidence>
<comment type="function">
    <text evidence="9">The pyruvate dehydrogenase complex catalyzes the overall conversion of pyruvate to acetyl-CoA and CO(2). It contains multiple copies of three enzymatic components: pyruvate dehydrogenase (E1), dihydrolipoamide acetyltransferase (E2) and lipoamide dehydrogenase (E3).</text>
</comment>
<gene>
    <name evidence="16" type="primary">aceF</name>
    <name evidence="16" type="ORF">ROA7023_04559</name>
</gene>
<evidence type="ECO:0000256" key="4">
    <source>
        <dbReference type="ARBA" id="ARBA00013114"/>
    </source>
</evidence>
<keyword evidence="6 16" id="KW-0808">Transferase</keyword>
<evidence type="ECO:0000256" key="10">
    <source>
        <dbReference type="ARBA" id="ARBA00029730"/>
    </source>
</evidence>
<keyword evidence="16" id="KW-0670">Pyruvate</keyword>
<keyword evidence="8 16" id="KW-0012">Acyltransferase</keyword>
<dbReference type="SUPFAM" id="SSF52777">
    <property type="entry name" value="CoA-dependent acyltransferases"/>
    <property type="match status" value="1"/>
</dbReference>
<dbReference type="Pfam" id="PF02817">
    <property type="entry name" value="E3_binding"/>
    <property type="match status" value="1"/>
</dbReference>
<dbReference type="PANTHER" id="PTHR43178:SF2">
    <property type="entry name" value="DIHYDROLIPOYLLYSINE-RESIDUE ACETYLTRANSFERASE COMPONENT OF PYRUVATE DEHYDROGENASE COMPLEX"/>
    <property type="match status" value="1"/>
</dbReference>
<feature type="region of interest" description="Disordered" evidence="13">
    <location>
        <begin position="32"/>
        <end position="59"/>
    </location>
</feature>
<dbReference type="AlphaFoldDB" id="A0A1Y5U081"/>
<evidence type="ECO:0000256" key="2">
    <source>
        <dbReference type="ARBA" id="ARBA00007317"/>
    </source>
</evidence>
<feature type="domain" description="Peripheral subunit-binding (PSBD)" evidence="15">
    <location>
        <begin position="4"/>
        <end position="25"/>
    </location>
</feature>
<feature type="domain" description="2-oxoacid dehydrogenase acyltransferase catalytic" evidence="14">
    <location>
        <begin position="75"/>
        <end position="302"/>
    </location>
</feature>
<evidence type="ECO:0000256" key="1">
    <source>
        <dbReference type="ARBA" id="ARBA00001938"/>
    </source>
</evidence>
<feature type="compositionally biased region" description="Gly residues" evidence="13">
    <location>
        <begin position="38"/>
        <end position="50"/>
    </location>
</feature>
<dbReference type="GO" id="GO:0006086">
    <property type="term" value="P:pyruvate decarboxylation to acetyl-CoA"/>
    <property type="evidence" value="ECO:0007669"/>
    <property type="project" value="TreeGrafter"/>
</dbReference>
<evidence type="ECO:0000256" key="5">
    <source>
        <dbReference type="ARBA" id="ARBA00016300"/>
    </source>
</evidence>
<evidence type="ECO:0000256" key="13">
    <source>
        <dbReference type="SAM" id="MobiDB-lite"/>
    </source>
</evidence>
<accession>A0A1Y5U081</accession>
<organism evidence="16 17">
    <name type="scientific">Roseisalinus antarcticus</name>
    <dbReference type="NCBI Taxonomy" id="254357"/>
    <lineage>
        <taxon>Bacteria</taxon>
        <taxon>Pseudomonadati</taxon>
        <taxon>Pseudomonadota</taxon>
        <taxon>Alphaproteobacteria</taxon>
        <taxon>Rhodobacterales</taxon>
        <taxon>Roseobacteraceae</taxon>
        <taxon>Roseisalinus</taxon>
    </lineage>
</organism>
<protein>
    <recommendedName>
        <fullName evidence="5">Dihydrolipoyllysine-residue acetyltransferase component of pyruvate dehydrogenase complex</fullName>
        <ecNumber evidence="4">2.3.1.12</ecNumber>
    </recommendedName>
    <alternativeName>
        <fullName evidence="10">Dihydrolipoamide acetyltransferase component of pyruvate dehydrogenase complex</fullName>
    </alternativeName>
    <alternativeName>
        <fullName evidence="11">E2</fullName>
    </alternativeName>
</protein>
<comment type="catalytic activity">
    <reaction evidence="12">
        <text>N(6)-[(R)-dihydrolipoyl]-L-lysyl-[protein] + acetyl-CoA = N(6)-[(R)-S(8)-acetyldihydrolipoyl]-L-lysyl-[protein] + CoA</text>
        <dbReference type="Rhea" id="RHEA:17017"/>
        <dbReference type="Rhea" id="RHEA-COMP:10475"/>
        <dbReference type="Rhea" id="RHEA-COMP:10478"/>
        <dbReference type="ChEBI" id="CHEBI:57287"/>
        <dbReference type="ChEBI" id="CHEBI:57288"/>
        <dbReference type="ChEBI" id="CHEBI:83100"/>
        <dbReference type="ChEBI" id="CHEBI:83111"/>
        <dbReference type="EC" id="2.3.1.12"/>
    </reaction>
</comment>
<dbReference type="Proteomes" id="UP000193900">
    <property type="component" value="Unassembled WGS sequence"/>
</dbReference>
<evidence type="ECO:0000256" key="3">
    <source>
        <dbReference type="ARBA" id="ARBA00011484"/>
    </source>
</evidence>
<evidence type="ECO:0000256" key="11">
    <source>
        <dbReference type="ARBA" id="ARBA00031531"/>
    </source>
</evidence>
<evidence type="ECO:0000313" key="16">
    <source>
        <dbReference type="EMBL" id="SLN77901.1"/>
    </source>
</evidence>
<dbReference type="InterPro" id="IPR050743">
    <property type="entry name" value="2-oxoacid_DH_E2_comp"/>
</dbReference>
<evidence type="ECO:0000256" key="8">
    <source>
        <dbReference type="ARBA" id="ARBA00023315"/>
    </source>
</evidence>
<dbReference type="EC" id="2.3.1.12" evidence="4"/>
<dbReference type="InterPro" id="IPR004167">
    <property type="entry name" value="PSBD"/>
</dbReference>
<dbReference type="EMBL" id="FWFZ01000068">
    <property type="protein sequence ID" value="SLN77901.1"/>
    <property type="molecule type" value="Genomic_DNA"/>
</dbReference>
<dbReference type="OrthoDB" id="9805770at2"/>
<keyword evidence="7" id="KW-0450">Lipoyl</keyword>
<reference evidence="16 17" key="1">
    <citation type="submission" date="2017-03" db="EMBL/GenBank/DDBJ databases">
        <authorList>
            <person name="Afonso C.L."/>
            <person name="Miller P.J."/>
            <person name="Scott M.A."/>
            <person name="Spackman E."/>
            <person name="Goraichik I."/>
            <person name="Dimitrov K.M."/>
            <person name="Suarez D.L."/>
            <person name="Swayne D.E."/>
        </authorList>
    </citation>
    <scope>NUCLEOTIDE SEQUENCE [LARGE SCALE GENOMIC DNA]</scope>
    <source>
        <strain evidence="16 17">CECT 7023</strain>
    </source>
</reference>
<evidence type="ECO:0000256" key="9">
    <source>
        <dbReference type="ARBA" id="ARBA00025211"/>
    </source>
</evidence>
<proteinExistence type="inferred from homology"/>
<evidence type="ECO:0000256" key="6">
    <source>
        <dbReference type="ARBA" id="ARBA00022679"/>
    </source>
</evidence>
<comment type="subunit">
    <text evidence="3">Forms a 24-polypeptide structural core with octahedral symmetry.</text>
</comment>